<reference evidence="2 3" key="1">
    <citation type="submission" date="2019-03" db="EMBL/GenBank/DDBJ databases">
        <authorList>
            <person name="Dong K."/>
        </authorList>
    </citation>
    <scope>NUCLEOTIDE SEQUENCE [LARGE SCALE GENOMIC DNA]</scope>
    <source>
        <strain evidence="3">dk512</strain>
    </source>
</reference>
<keyword evidence="1" id="KW-1133">Transmembrane helix</keyword>
<feature type="transmembrane region" description="Helical" evidence="1">
    <location>
        <begin position="83"/>
        <end position="106"/>
    </location>
</feature>
<dbReference type="EMBL" id="CP038266">
    <property type="protein sequence ID" value="QBR89312.1"/>
    <property type="molecule type" value="Genomic_DNA"/>
</dbReference>
<evidence type="ECO:0000313" key="3">
    <source>
        <dbReference type="Proteomes" id="UP000295748"/>
    </source>
</evidence>
<proteinExistence type="predicted"/>
<keyword evidence="3" id="KW-1185">Reference proteome</keyword>
<evidence type="ECO:0000256" key="1">
    <source>
        <dbReference type="SAM" id="Phobius"/>
    </source>
</evidence>
<keyword evidence="1" id="KW-0812">Transmembrane</keyword>
<dbReference type="RefSeq" id="WP_135067681.1">
    <property type="nucleotide sequence ID" value="NZ_JBHUCT010000007.1"/>
</dbReference>
<evidence type="ECO:0000313" key="2">
    <source>
        <dbReference type="EMBL" id="QBR89312.1"/>
    </source>
</evidence>
<evidence type="ECO:0008006" key="4">
    <source>
        <dbReference type="Google" id="ProtNLM"/>
    </source>
</evidence>
<gene>
    <name evidence="2" type="ORF">E4K62_11860</name>
</gene>
<name>A0ABX5SU37_9MICO</name>
<feature type="transmembrane region" description="Helical" evidence="1">
    <location>
        <begin position="53"/>
        <end position="76"/>
    </location>
</feature>
<feature type="transmembrane region" description="Helical" evidence="1">
    <location>
        <begin position="118"/>
        <end position="140"/>
    </location>
</feature>
<keyword evidence="1" id="KW-0472">Membrane</keyword>
<protein>
    <recommendedName>
        <fullName evidence="4">Integral membrane protein</fullName>
    </recommendedName>
</protein>
<accession>A0ABX5SU37</accession>
<dbReference type="Proteomes" id="UP000295748">
    <property type="component" value="Chromosome"/>
</dbReference>
<sequence length="166" mass="17512">MPRLVVAWVGGWGLYIAVSRLVRAASALERDRVRLNLMSRGVGDKSPLGDVPAFPLFVTALVLVVTALVWVAWLLIRGHGPGWFVAGLPTVAVAIDSGAGVVLLAGQPDVSGWGIAGGVFNALLMIILVGGVTLSAWLGLRALREGKPAPDEPVLHRSLPDRRTVE</sequence>
<organism evidence="2 3">
    <name type="scientific">Microbacterium wangchenii</name>
    <dbReference type="NCBI Taxonomy" id="2541726"/>
    <lineage>
        <taxon>Bacteria</taxon>
        <taxon>Bacillati</taxon>
        <taxon>Actinomycetota</taxon>
        <taxon>Actinomycetes</taxon>
        <taxon>Micrococcales</taxon>
        <taxon>Microbacteriaceae</taxon>
        <taxon>Microbacterium</taxon>
    </lineage>
</organism>